<feature type="domain" description="RNA-binding S4" evidence="5">
    <location>
        <begin position="1"/>
        <end position="26"/>
    </location>
</feature>
<evidence type="ECO:0000256" key="1">
    <source>
        <dbReference type="ARBA" id="ARBA00022884"/>
    </source>
</evidence>
<feature type="region of interest" description="Disordered" evidence="4">
    <location>
        <begin position="339"/>
        <end position="399"/>
    </location>
</feature>
<evidence type="ECO:0000256" key="4">
    <source>
        <dbReference type="SAM" id="MobiDB-lite"/>
    </source>
</evidence>
<protein>
    <submittedName>
        <fullName evidence="7">TlyA family RNA methyltransferase</fullName>
    </submittedName>
</protein>
<dbReference type="InterPro" id="IPR029063">
    <property type="entry name" value="SAM-dependent_MTases_sf"/>
</dbReference>
<dbReference type="PROSITE" id="PS50889">
    <property type="entry name" value="S4"/>
    <property type="match status" value="1"/>
</dbReference>
<evidence type="ECO:0000313" key="7">
    <source>
        <dbReference type="EMBL" id="MBI1625677.1"/>
    </source>
</evidence>
<dbReference type="GO" id="GO:0003723">
    <property type="term" value="F:RNA binding"/>
    <property type="evidence" value="ECO:0007669"/>
    <property type="project" value="UniProtKB-KW"/>
</dbReference>
<dbReference type="Proteomes" id="UP000530032">
    <property type="component" value="Unassembled WGS sequence"/>
</dbReference>
<evidence type="ECO:0000256" key="2">
    <source>
        <dbReference type="ARBA" id="ARBA00029460"/>
    </source>
</evidence>
<evidence type="ECO:0000313" key="8">
    <source>
        <dbReference type="Proteomes" id="UP000530032"/>
    </source>
</evidence>
<keyword evidence="8" id="KW-1185">Reference proteome</keyword>
<feature type="compositionally biased region" description="Basic and acidic residues" evidence="4">
    <location>
        <begin position="361"/>
        <end position="374"/>
    </location>
</feature>
<dbReference type="Gene3D" id="3.40.50.150">
    <property type="entry name" value="Vaccinia Virus protein VP39"/>
    <property type="match status" value="2"/>
</dbReference>
<dbReference type="Pfam" id="PF01728">
    <property type="entry name" value="FtsJ"/>
    <property type="match status" value="1"/>
</dbReference>
<dbReference type="InterPro" id="IPR002877">
    <property type="entry name" value="RNA_MeTrfase_FtsJ_dom"/>
</dbReference>
<dbReference type="SUPFAM" id="SSF53335">
    <property type="entry name" value="S-adenosyl-L-methionine-dependent methyltransferases"/>
    <property type="match status" value="1"/>
</dbReference>
<dbReference type="Gene3D" id="3.10.290.10">
    <property type="entry name" value="RNA-binding S4 domain"/>
    <property type="match status" value="1"/>
</dbReference>
<reference evidence="7" key="1">
    <citation type="submission" date="2020-12" db="EMBL/GenBank/DDBJ databases">
        <title>Comamonas sp. nov., isolated from stream water.</title>
        <authorList>
            <person name="Park K.-H."/>
        </authorList>
    </citation>
    <scope>NUCLEOTIDE SEQUENCE</scope>
    <source>
        <strain evidence="7">EJ-4</strain>
    </source>
</reference>
<organism evidence="7 8">
    <name type="scientific">Comamonas suwonensis</name>
    <dbReference type="NCBI Taxonomy" id="2606214"/>
    <lineage>
        <taxon>Bacteria</taxon>
        <taxon>Pseudomonadati</taxon>
        <taxon>Pseudomonadota</taxon>
        <taxon>Betaproteobacteria</taxon>
        <taxon>Burkholderiales</taxon>
        <taxon>Comamonadaceae</taxon>
        <taxon>Comamonas</taxon>
    </lineage>
</organism>
<keyword evidence="1 3" id="KW-0694">RNA-binding</keyword>
<dbReference type="PANTHER" id="PTHR32319">
    <property type="entry name" value="BACTERIAL HEMOLYSIN-LIKE PROTEIN"/>
    <property type="match status" value="1"/>
</dbReference>
<dbReference type="CDD" id="cd00165">
    <property type="entry name" value="S4"/>
    <property type="match status" value="1"/>
</dbReference>
<dbReference type="InterPro" id="IPR036986">
    <property type="entry name" value="S4_RNA-bd_sf"/>
</dbReference>
<comment type="similarity">
    <text evidence="2">Belongs to the TlyA family.</text>
</comment>
<feature type="domain" description="Ribosomal RNA methyltransferase FtsJ" evidence="6">
    <location>
        <begin position="63"/>
        <end position="328"/>
    </location>
</feature>
<keyword evidence="7" id="KW-0489">Methyltransferase</keyword>
<proteinExistence type="inferred from homology"/>
<keyword evidence="7" id="KW-0808">Transferase</keyword>
<accession>A0A843BDU0</accession>
<dbReference type="InterPro" id="IPR002942">
    <property type="entry name" value="S4_RNA-bd"/>
</dbReference>
<sequence length="399" mass="43206">MRADVFLVEAGHASTRSQAQRLIASGVEWRLTPLAPWKKVAKNGDDIPAGAELQLLDAAEAKYISRGGLKLEGALAATGIAVKGLRCLDVGQSTGGFTDCLLQAGAAQVVGVDVGHSQLHERLRSDDRVICVESFNARTLTPESLEVACDEALCDVIEEEEDNDTQPQAPYAWMRNGGQVDEDYDDSDDAKEQDIESFKAERVAKAKAKSEGVAPVELRRRPGTQNIDITPAFDFVTGDVSFISLTLVLPSVVQVLKPHGQLLMLVKPQFELQPGQIGKGGIVRDKALYVEVEQRIRSCITDLGLTVKQWMDSTIEGGDGNHEFFVWAEQGAEIKAPAPQVAADEEATAKPAVKAAAKRPSRADIKAQRAKQELYADPEVASFGQPGPGRGKQKKRNER</sequence>
<dbReference type="AlphaFoldDB" id="A0A843BDU0"/>
<gene>
    <name evidence="7" type="ORF">HF327_014325</name>
</gene>
<evidence type="ECO:0000259" key="5">
    <source>
        <dbReference type="Pfam" id="PF01479"/>
    </source>
</evidence>
<dbReference type="GO" id="GO:0008168">
    <property type="term" value="F:methyltransferase activity"/>
    <property type="evidence" value="ECO:0007669"/>
    <property type="project" value="UniProtKB-KW"/>
</dbReference>
<name>A0A843BDU0_9BURK</name>
<dbReference type="EMBL" id="JABBCQ020000012">
    <property type="protein sequence ID" value="MBI1625677.1"/>
    <property type="molecule type" value="Genomic_DNA"/>
</dbReference>
<evidence type="ECO:0000256" key="3">
    <source>
        <dbReference type="PROSITE-ProRule" id="PRU00182"/>
    </source>
</evidence>
<dbReference type="RefSeq" id="WP_198460815.1">
    <property type="nucleotide sequence ID" value="NZ_JABBCQ020000012.1"/>
</dbReference>
<comment type="caution">
    <text evidence="7">The sequence shown here is derived from an EMBL/GenBank/DDBJ whole genome shotgun (WGS) entry which is preliminary data.</text>
</comment>
<dbReference type="Pfam" id="PF01479">
    <property type="entry name" value="S4"/>
    <property type="match status" value="1"/>
</dbReference>
<dbReference type="PANTHER" id="PTHR32319:SF0">
    <property type="entry name" value="BACTERIAL HEMOLYSIN-LIKE PROTEIN"/>
    <property type="match status" value="1"/>
</dbReference>
<dbReference type="InterPro" id="IPR047048">
    <property type="entry name" value="TlyA"/>
</dbReference>
<evidence type="ECO:0000259" key="6">
    <source>
        <dbReference type="Pfam" id="PF01728"/>
    </source>
</evidence>
<dbReference type="GO" id="GO:0032259">
    <property type="term" value="P:methylation"/>
    <property type="evidence" value="ECO:0007669"/>
    <property type="project" value="UniProtKB-KW"/>
</dbReference>